<dbReference type="AlphaFoldDB" id="A0AAQ0BTC5"/>
<dbReference type="Proteomes" id="UP001056386">
    <property type="component" value="Chromosome 1"/>
</dbReference>
<dbReference type="InterPro" id="IPR036869">
    <property type="entry name" value="J_dom_sf"/>
</dbReference>
<dbReference type="GO" id="GO:0051087">
    <property type="term" value="F:protein-folding chaperone binding"/>
    <property type="evidence" value="ECO:0007669"/>
    <property type="project" value="TreeGrafter"/>
</dbReference>
<dbReference type="GO" id="GO:0051787">
    <property type="term" value="F:misfolded protein binding"/>
    <property type="evidence" value="ECO:0007669"/>
    <property type="project" value="TreeGrafter"/>
</dbReference>
<sequence length="302" mass="32937">MKIHSHYDNLKVSRDAPPEVIRAAYKSLAQKYHPDRNRDPRAARIFTIINAAYDVLSDPSRRADHDEWLAKKEHEAAHAARQDAPEPAAAARPQPARTGPGRRLPLPVWLLIGVIAWLGVSLLVKQVRVPGQLDVAVPPPIATPAGSYTPPSPGAIPLTKDGPRYVRPSVAPNGLAWPDRAAYLSGYPVSANDGHSTITIDNTGNPFDVHGKLIRIDDEAGPAVVRQFFIPAGRSFRLQMLAPGRYDLHYRQLDDGSTFRTEPIGLQEYATDGDLRYQSASIALFPASDGTMGPQPIAADTF</sequence>
<dbReference type="PROSITE" id="PS50076">
    <property type="entry name" value="DNAJ_2"/>
    <property type="match status" value="1"/>
</dbReference>
<dbReference type="CDD" id="cd06257">
    <property type="entry name" value="DnaJ"/>
    <property type="match status" value="1"/>
</dbReference>
<dbReference type="PANTHER" id="PTHR44360:SF1">
    <property type="entry name" value="DNAJ HOMOLOG SUBFAMILY B MEMBER 9"/>
    <property type="match status" value="1"/>
</dbReference>
<accession>A0AAQ0BTC5</accession>
<dbReference type="GeneID" id="45696135"/>
<name>A0AAQ0BTC5_BURGL</name>
<evidence type="ECO:0000313" key="4">
    <source>
        <dbReference type="EMBL" id="QPQ92290.1"/>
    </source>
</evidence>
<keyword evidence="7" id="KW-1185">Reference proteome</keyword>
<dbReference type="Pfam" id="PF00226">
    <property type="entry name" value="DnaJ"/>
    <property type="match status" value="1"/>
</dbReference>
<keyword evidence="1" id="KW-0143">Chaperone</keyword>
<dbReference type="GO" id="GO:0036503">
    <property type="term" value="P:ERAD pathway"/>
    <property type="evidence" value="ECO:0007669"/>
    <property type="project" value="TreeGrafter"/>
</dbReference>
<evidence type="ECO:0000313" key="7">
    <source>
        <dbReference type="Proteomes" id="UP001056386"/>
    </source>
</evidence>
<dbReference type="InterPro" id="IPR001623">
    <property type="entry name" value="DnaJ_domain"/>
</dbReference>
<dbReference type="PANTHER" id="PTHR44360">
    <property type="entry name" value="DNAJ HOMOLOG SUBFAMILY B MEMBER 9"/>
    <property type="match status" value="1"/>
</dbReference>
<dbReference type="SMART" id="SM00271">
    <property type="entry name" value="DnaJ"/>
    <property type="match status" value="1"/>
</dbReference>
<protein>
    <submittedName>
        <fullName evidence="4">J domain-containing protein</fullName>
    </submittedName>
</protein>
<feature type="compositionally biased region" description="Low complexity" evidence="2">
    <location>
        <begin position="85"/>
        <end position="99"/>
    </location>
</feature>
<evidence type="ECO:0000313" key="6">
    <source>
        <dbReference type="Proteomes" id="UP000594892"/>
    </source>
</evidence>
<dbReference type="Proteomes" id="UP000594892">
    <property type="component" value="Chromosome 2"/>
</dbReference>
<evidence type="ECO:0000256" key="1">
    <source>
        <dbReference type="ARBA" id="ARBA00023186"/>
    </source>
</evidence>
<evidence type="ECO:0000259" key="3">
    <source>
        <dbReference type="PROSITE" id="PS50076"/>
    </source>
</evidence>
<dbReference type="EMBL" id="CP099587">
    <property type="protein sequence ID" value="USS45814.1"/>
    <property type="molecule type" value="Genomic_DNA"/>
</dbReference>
<organism evidence="4 6">
    <name type="scientific">Burkholderia glumae</name>
    <name type="common">Pseudomonas glumae</name>
    <dbReference type="NCBI Taxonomy" id="337"/>
    <lineage>
        <taxon>Bacteria</taxon>
        <taxon>Pseudomonadati</taxon>
        <taxon>Pseudomonadota</taxon>
        <taxon>Betaproteobacteria</taxon>
        <taxon>Burkholderiales</taxon>
        <taxon>Burkholderiaceae</taxon>
        <taxon>Burkholderia</taxon>
    </lineage>
</organism>
<feature type="domain" description="J" evidence="3">
    <location>
        <begin position="5"/>
        <end position="69"/>
    </location>
</feature>
<dbReference type="InterPro" id="IPR051948">
    <property type="entry name" value="Hsp70_co-chaperone_J-domain"/>
</dbReference>
<evidence type="ECO:0000313" key="5">
    <source>
        <dbReference type="EMBL" id="USS45814.1"/>
    </source>
</evidence>
<dbReference type="EMBL" id="CP065601">
    <property type="protein sequence ID" value="QPQ92290.1"/>
    <property type="molecule type" value="Genomic_DNA"/>
</dbReference>
<dbReference type="SUPFAM" id="SSF46565">
    <property type="entry name" value="Chaperone J-domain"/>
    <property type="match status" value="1"/>
</dbReference>
<feature type="region of interest" description="Disordered" evidence="2">
    <location>
        <begin position="73"/>
        <end position="99"/>
    </location>
</feature>
<dbReference type="Gene3D" id="1.10.287.110">
    <property type="entry name" value="DnaJ domain"/>
    <property type="match status" value="1"/>
</dbReference>
<reference evidence="4 6" key="1">
    <citation type="submission" date="2020-12" db="EMBL/GenBank/DDBJ databases">
        <title>FDA dAtabase for Regulatory Grade micrObial Sequences (FDA-ARGOS): Supporting development and validation of Infectious Disease Dx tests.</title>
        <authorList>
            <person name="Minogue T."/>
            <person name="Wolcott M."/>
            <person name="Wasieloski L."/>
            <person name="Aguilar W."/>
            <person name="Moore D."/>
            <person name="Jaissle J."/>
            <person name="Tallon L."/>
            <person name="Sadzewicz L."/>
            <person name="Zhao X."/>
            <person name="Boylan J."/>
            <person name="Ott S."/>
            <person name="Bowen H."/>
            <person name="Vavikolanu K."/>
            <person name="Mehta A."/>
            <person name="Aluvathingal J."/>
            <person name="Nadendla S."/>
            <person name="Yan Y."/>
            <person name="Sichtig H."/>
        </authorList>
    </citation>
    <scope>NUCLEOTIDE SEQUENCE [LARGE SCALE GENOMIC DNA]</scope>
    <source>
        <strain evidence="4 6">FDAARGOS_949</strain>
    </source>
</reference>
<dbReference type="RefSeq" id="WP_015877070.1">
    <property type="nucleotide sequence ID" value="NZ_CP021074.1"/>
</dbReference>
<feature type="compositionally biased region" description="Basic and acidic residues" evidence="2">
    <location>
        <begin position="73"/>
        <end position="84"/>
    </location>
</feature>
<dbReference type="PRINTS" id="PR00625">
    <property type="entry name" value="JDOMAIN"/>
</dbReference>
<evidence type="ECO:0000256" key="2">
    <source>
        <dbReference type="SAM" id="MobiDB-lite"/>
    </source>
</evidence>
<gene>
    <name evidence="4" type="ORF">I6H06_24755</name>
    <name evidence="5" type="ORF">NFI99_30115</name>
</gene>
<proteinExistence type="predicted"/>
<reference evidence="5" key="2">
    <citation type="submission" date="2022-06" db="EMBL/GenBank/DDBJ databases">
        <title>Draft genome sequence of Burkholderia glumae strain GR20004 isolated from rice panicle showing bacterial panicle blight.</title>
        <authorList>
            <person name="Choi S.Y."/>
            <person name="Lee Y.H."/>
        </authorList>
    </citation>
    <scope>NUCLEOTIDE SEQUENCE</scope>
    <source>
        <strain evidence="5">GR20004</strain>
    </source>
</reference>